<dbReference type="Pfam" id="PF00684">
    <property type="entry name" value="DnaJ_CXXCXGXG"/>
    <property type="match status" value="1"/>
</dbReference>
<dbReference type="NCBIfam" id="TIGR02349">
    <property type="entry name" value="DnaJ_bact"/>
    <property type="match status" value="1"/>
</dbReference>
<evidence type="ECO:0000256" key="10">
    <source>
        <dbReference type="ARBA" id="ARBA00061004"/>
    </source>
</evidence>
<dbReference type="NCBIfam" id="NF008035">
    <property type="entry name" value="PRK10767.1"/>
    <property type="match status" value="1"/>
</dbReference>
<organism evidence="14 16">
    <name type="scientific">Volvox reticuliferus</name>
    <dbReference type="NCBI Taxonomy" id="1737510"/>
    <lineage>
        <taxon>Eukaryota</taxon>
        <taxon>Viridiplantae</taxon>
        <taxon>Chlorophyta</taxon>
        <taxon>core chlorophytes</taxon>
        <taxon>Chlorophyceae</taxon>
        <taxon>CS clade</taxon>
        <taxon>Chlamydomonadales</taxon>
        <taxon>Volvocaceae</taxon>
        <taxon>Volvox</taxon>
    </lineage>
</organism>
<sequence length="421" mass="45437">MLANLRGRVEGRPSFVCNRSSVAPVRRCPTHRGSARRRGQAVVVRAEADYYELLGVPRSADKKTIKQAYRQKARKYHPDVNKEPGAEDLFKKIGEAYEVLSDDTKKAIYDKYGEAGLKGSMGGMGGGAGVEFTNPFDLFESFFGMGGMSGMGGMGGMGGFGRGASGRSRAQPGEDDRVDLQLDFLEAVFGCSRELDVDRLTGCEECDTTGVRKGTTPSTCPACQGSGQVVQAVRTPLGTFQQVSLCSRCEGSGQIFTPCPKCQGDGRVRETKRISLKVPPGVDAGSRLRVRGEGNSGRRGGEPGDLYVNITIKDHPELRRDGITIHSDVEISYVDAILGTQVKVTTVDGPVELKIPAGTQPGTTLLMARRGVPKLGAPSVRGDHMVHVRVRIPKTVTAEERKLVEELKDLQSKTKVGPFRF</sequence>
<dbReference type="InterPro" id="IPR008971">
    <property type="entry name" value="HSP40/DnaJ_pept-bd"/>
</dbReference>
<dbReference type="PROSITE" id="PS50076">
    <property type="entry name" value="DNAJ_2"/>
    <property type="match status" value="1"/>
</dbReference>
<evidence type="ECO:0000256" key="1">
    <source>
        <dbReference type="ARBA" id="ARBA00004229"/>
    </source>
</evidence>
<dbReference type="GO" id="GO:0051082">
    <property type="term" value="F:unfolded protein binding"/>
    <property type="evidence" value="ECO:0007669"/>
    <property type="project" value="InterPro"/>
</dbReference>
<dbReference type="InterPro" id="IPR002939">
    <property type="entry name" value="DnaJ_C"/>
</dbReference>
<gene>
    <name evidence="14" type="ORF">Vretifemale_819</name>
    <name evidence="15" type="ORF">Vretimale_3303</name>
</gene>
<dbReference type="Proteomes" id="UP000722791">
    <property type="component" value="Unassembled WGS sequence"/>
</dbReference>
<dbReference type="PANTHER" id="PTHR43096:SF10">
    <property type="entry name" value="CHAPERONE PROTEIN DNAJ A6, CHLOROPLASTIC"/>
    <property type="match status" value="1"/>
</dbReference>
<dbReference type="AlphaFoldDB" id="A0A8J4FC24"/>
<keyword evidence="6 11" id="KW-0863">Zinc-finger</keyword>
<dbReference type="SUPFAM" id="SSF57938">
    <property type="entry name" value="DnaJ/Hsp40 cysteine-rich domain"/>
    <property type="match status" value="1"/>
</dbReference>
<dbReference type="SUPFAM" id="SSF49493">
    <property type="entry name" value="HSP40/DnaJ peptide-binding domain"/>
    <property type="match status" value="2"/>
</dbReference>
<keyword evidence="16" id="KW-1185">Reference proteome</keyword>
<accession>A0A8J4FC24</accession>
<keyword evidence="4 11" id="KW-0479">Metal-binding</keyword>
<keyword evidence="2" id="KW-0150">Chloroplast</keyword>
<dbReference type="CDD" id="cd10719">
    <property type="entry name" value="DnaJ_zf"/>
    <property type="match status" value="1"/>
</dbReference>
<evidence type="ECO:0000256" key="3">
    <source>
        <dbReference type="ARBA" id="ARBA00022640"/>
    </source>
</evidence>
<dbReference type="HAMAP" id="MF_01152">
    <property type="entry name" value="DnaJ"/>
    <property type="match status" value="1"/>
</dbReference>
<evidence type="ECO:0000256" key="8">
    <source>
        <dbReference type="ARBA" id="ARBA00022946"/>
    </source>
</evidence>
<evidence type="ECO:0000256" key="6">
    <source>
        <dbReference type="ARBA" id="ARBA00022771"/>
    </source>
</evidence>
<dbReference type="InterPro" id="IPR036410">
    <property type="entry name" value="HSP_DnaJ_Cys-rich_dom_sf"/>
</dbReference>
<evidence type="ECO:0000313" key="15">
    <source>
        <dbReference type="EMBL" id="GIL97739.1"/>
    </source>
</evidence>
<evidence type="ECO:0000259" key="13">
    <source>
        <dbReference type="PROSITE" id="PS51188"/>
    </source>
</evidence>
<dbReference type="InterPro" id="IPR036869">
    <property type="entry name" value="J_dom_sf"/>
</dbReference>
<dbReference type="FunFam" id="1.10.287.110:FF:000037">
    <property type="entry name" value="Chaperone protein dnaJ A6 chloroplastic"/>
    <property type="match status" value="1"/>
</dbReference>
<dbReference type="InterPro" id="IPR001623">
    <property type="entry name" value="DnaJ_domain"/>
</dbReference>
<dbReference type="EMBL" id="BNCP01000002">
    <property type="protein sequence ID" value="GIL70022.1"/>
    <property type="molecule type" value="Genomic_DNA"/>
</dbReference>
<dbReference type="GO" id="GO:0031072">
    <property type="term" value="F:heat shock protein binding"/>
    <property type="evidence" value="ECO:0007669"/>
    <property type="project" value="InterPro"/>
</dbReference>
<comment type="subcellular location">
    <subcellularLocation>
        <location evidence="1">Plastid</location>
        <location evidence="1">Chloroplast</location>
    </subcellularLocation>
</comment>
<dbReference type="InterPro" id="IPR018253">
    <property type="entry name" value="DnaJ_domain_CS"/>
</dbReference>
<dbReference type="GO" id="GO:0005524">
    <property type="term" value="F:ATP binding"/>
    <property type="evidence" value="ECO:0007669"/>
    <property type="project" value="InterPro"/>
</dbReference>
<comment type="caution">
    <text evidence="14">The sequence shown here is derived from an EMBL/GenBank/DDBJ whole genome shotgun (WGS) entry which is preliminary data.</text>
</comment>
<dbReference type="Pfam" id="PF00226">
    <property type="entry name" value="DnaJ"/>
    <property type="match status" value="1"/>
</dbReference>
<dbReference type="PRINTS" id="PR00625">
    <property type="entry name" value="JDOMAIN"/>
</dbReference>
<proteinExistence type="inferred from homology"/>
<dbReference type="PANTHER" id="PTHR43096">
    <property type="entry name" value="DNAJ HOMOLOG 1, MITOCHONDRIAL-RELATED"/>
    <property type="match status" value="1"/>
</dbReference>
<dbReference type="GO" id="GO:0008270">
    <property type="term" value="F:zinc ion binding"/>
    <property type="evidence" value="ECO:0007669"/>
    <property type="project" value="UniProtKB-KW"/>
</dbReference>
<dbReference type="SMART" id="SM00271">
    <property type="entry name" value="DnaJ"/>
    <property type="match status" value="1"/>
</dbReference>
<name>A0A8J4FC24_9CHLO</name>
<dbReference type="GO" id="GO:0009408">
    <property type="term" value="P:response to heat"/>
    <property type="evidence" value="ECO:0007669"/>
    <property type="project" value="InterPro"/>
</dbReference>
<evidence type="ECO:0000256" key="5">
    <source>
        <dbReference type="ARBA" id="ARBA00022737"/>
    </source>
</evidence>
<keyword evidence="3" id="KW-0934">Plastid</keyword>
<dbReference type="Pfam" id="PF01556">
    <property type="entry name" value="DnaJ_C"/>
    <property type="match status" value="1"/>
</dbReference>
<dbReference type="CDD" id="cd10747">
    <property type="entry name" value="DnaJ_C"/>
    <property type="match status" value="1"/>
</dbReference>
<dbReference type="OrthoDB" id="10256793at2759"/>
<dbReference type="SUPFAM" id="SSF46565">
    <property type="entry name" value="Chaperone J-domain"/>
    <property type="match status" value="1"/>
</dbReference>
<dbReference type="Gene3D" id="2.10.230.10">
    <property type="entry name" value="Heat shock protein DnaJ, cysteine-rich domain"/>
    <property type="match status" value="1"/>
</dbReference>
<evidence type="ECO:0000256" key="9">
    <source>
        <dbReference type="ARBA" id="ARBA00023186"/>
    </source>
</evidence>
<feature type="zinc finger region" description="CR-type" evidence="11">
    <location>
        <begin position="190"/>
        <end position="271"/>
    </location>
</feature>
<evidence type="ECO:0000313" key="16">
    <source>
        <dbReference type="Proteomes" id="UP000747110"/>
    </source>
</evidence>
<dbReference type="Gene3D" id="1.10.287.110">
    <property type="entry name" value="DnaJ domain"/>
    <property type="match status" value="1"/>
</dbReference>
<dbReference type="FunFam" id="2.60.260.20:FF:000005">
    <property type="entry name" value="Chaperone protein dnaJ 1, mitochondrial"/>
    <property type="match status" value="1"/>
</dbReference>
<dbReference type="EMBL" id="BNCQ01000005">
    <property type="protein sequence ID" value="GIL97739.1"/>
    <property type="molecule type" value="Genomic_DNA"/>
</dbReference>
<protein>
    <recommendedName>
        <fullName evidence="17">Molecular chaperone</fullName>
    </recommendedName>
</protein>
<dbReference type="FunFam" id="2.60.260.20:FF:000009">
    <property type="entry name" value="Putative Mitochondrial DnaJ chaperone"/>
    <property type="match status" value="1"/>
</dbReference>
<evidence type="ECO:0000256" key="4">
    <source>
        <dbReference type="ARBA" id="ARBA00022723"/>
    </source>
</evidence>
<comment type="similarity">
    <text evidence="10">Belongs to the DnaJ family.</text>
</comment>
<dbReference type="Gene3D" id="2.60.260.20">
    <property type="entry name" value="Urease metallochaperone UreE, N-terminal domain"/>
    <property type="match status" value="2"/>
</dbReference>
<dbReference type="FunFam" id="2.10.230.10:FF:000002">
    <property type="entry name" value="Molecular chaperone DnaJ"/>
    <property type="match status" value="1"/>
</dbReference>
<keyword evidence="9" id="KW-0143">Chaperone</keyword>
<keyword evidence="5" id="KW-0677">Repeat</keyword>
<evidence type="ECO:0000256" key="11">
    <source>
        <dbReference type="PROSITE-ProRule" id="PRU00546"/>
    </source>
</evidence>
<evidence type="ECO:0000259" key="12">
    <source>
        <dbReference type="PROSITE" id="PS50076"/>
    </source>
</evidence>
<evidence type="ECO:0000313" key="14">
    <source>
        <dbReference type="EMBL" id="GIL70022.1"/>
    </source>
</evidence>
<evidence type="ECO:0000256" key="7">
    <source>
        <dbReference type="ARBA" id="ARBA00022833"/>
    </source>
</evidence>
<keyword evidence="8" id="KW-0809">Transit peptide</keyword>
<dbReference type="Proteomes" id="UP000747110">
    <property type="component" value="Unassembled WGS sequence"/>
</dbReference>
<evidence type="ECO:0008006" key="17">
    <source>
        <dbReference type="Google" id="ProtNLM"/>
    </source>
</evidence>
<dbReference type="PROSITE" id="PS51188">
    <property type="entry name" value="ZF_CR"/>
    <property type="match status" value="1"/>
</dbReference>
<reference evidence="14" key="1">
    <citation type="journal article" date="2021" name="Proc. Natl. Acad. Sci. U.S.A.">
        <title>Three genomes in the algal genus Volvox reveal the fate of a haploid sex-determining region after a transition to homothallism.</title>
        <authorList>
            <person name="Yamamoto K."/>
            <person name="Hamaji T."/>
            <person name="Kawai-Toyooka H."/>
            <person name="Matsuzaki R."/>
            <person name="Takahashi F."/>
            <person name="Nishimura Y."/>
            <person name="Kawachi M."/>
            <person name="Noguchi H."/>
            <person name="Minakuchi Y."/>
            <person name="Umen J.G."/>
            <person name="Toyoda A."/>
            <person name="Nozaki H."/>
        </authorList>
    </citation>
    <scope>NUCLEOTIDE SEQUENCE</scope>
    <source>
        <strain evidence="15">NIES-3785</strain>
        <strain evidence="14">NIES-3786</strain>
    </source>
</reference>
<feature type="domain" description="J" evidence="12">
    <location>
        <begin position="49"/>
        <end position="113"/>
    </location>
</feature>
<dbReference type="InterPro" id="IPR012724">
    <property type="entry name" value="DnaJ"/>
</dbReference>
<dbReference type="GO" id="GO:0042026">
    <property type="term" value="P:protein refolding"/>
    <property type="evidence" value="ECO:0007669"/>
    <property type="project" value="TreeGrafter"/>
</dbReference>
<dbReference type="InterPro" id="IPR001305">
    <property type="entry name" value="HSP_DnaJ_Cys-rich_dom"/>
</dbReference>
<feature type="domain" description="CR-type" evidence="13">
    <location>
        <begin position="190"/>
        <end position="271"/>
    </location>
</feature>
<dbReference type="CDD" id="cd06257">
    <property type="entry name" value="DnaJ"/>
    <property type="match status" value="1"/>
</dbReference>
<dbReference type="GO" id="GO:0009507">
    <property type="term" value="C:chloroplast"/>
    <property type="evidence" value="ECO:0007669"/>
    <property type="project" value="UniProtKB-SubCell"/>
</dbReference>
<keyword evidence="7 11" id="KW-0862">Zinc</keyword>
<evidence type="ECO:0000256" key="2">
    <source>
        <dbReference type="ARBA" id="ARBA00022528"/>
    </source>
</evidence>
<dbReference type="PROSITE" id="PS00636">
    <property type="entry name" value="DNAJ_1"/>
    <property type="match status" value="1"/>
</dbReference>